<organism evidence="2 3">
    <name type="scientific">Diploptera punctata</name>
    <name type="common">Pacific beetle cockroach</name>
    <dbReference type="NCBI Taxonomy" id="6984"/>
    <lineage>
        <taxon>Eukaryota</taxon>
        <taxon>Metazoa</taxon>
        <taxon>Ecdysozoa</taxon>
        <taxon>Arthropoda</taxon>
        <taxon>Hexapoda</taxon>
        <taxon>Insecta</taxon>
        <taxon>Pterygota</taxon>
        <taxon>Neoptera</taxon>
        <taxon>Polyneoptera</taxon>
        <taxon>Dictyoptera</taxon>
        <taxon>Blattodea</taxon>
        <taxon>Blaberoidea</taxon>
        <taxon>Blaberidae</taxon>
        <taxon>Diplopterinae</taxon>
        <taxon>Diploptera</taxon>
    </lineage>
</organism>
<gene>
    <name evidence="2" type="ORF">L9F63_000143</name>
</gene>
<keyword evidence="3" id="KW-1185">Reference proteome</keyword>
<comment type="caution">
    <text evidence="2">The sequence shown here is derived from an EMBL/GenBank/DDBJ whole genome shotgun (WGS) entry which is preliminary data.</text>
</comment>
<dbReference type="Proteomes" id="UP001233999">
    <property type="component" value="Unassembled WGS sequence"/>
</dbReference>
<evidence type="ECO:0000313" key="2">
    <source>
        <dbReference type="EMBL" id="KAJ9601752.1"/>
    </source>
</evidence>
<feature type="transmembrane region" description="Helical" evidence="1">
    <location>
        <begin position="114"/>
        <end position="134"/>
    </location>
</feature>
<evidence type="ECO:0000313" key="3">
    <source>
        <dbReference type="Proteomes" id="UP001233999"/>
    </source>
</evidence>
<proteinExistence type="predicted"/>
<dbReference type="EMBL" id="JASPKZ010000004">
    <property type="protein sequence ID" value="KAJ9601752.1"/>
    <property type="molecule type" value="Genomic_DNA"/>
</dbReference>
<name>A0AAD8EU38_DIPPU</name>
<evidence type="ECO:0000256" key="1">
    <source>
        <dbReference type="SAM" id="Phobius"/>
    </source>
</evidence>
<keyword evidence="1" id="KW-0812">Transmembrane</keyword>
<keyword evidence="1" id="KW-0472">Membrane</keyword>
<reference evidence="2" key="1">
    <citation type="journal article" date="2023" name="IScience">
        <title>Live-bearing cockroach genome reveals convergent evolutionary mechanisms linked to viviparity in insects and beyond.</title>
        <authorList>
            <person name="Fouks B."/>
            <person name="Harrison M.C."/>
            <person name="Mikhailova A.A."/>
            <person name="Marchal E."/>
            <person name="English S."/>
            <person name="Carruthers M."/>
            <person name="Jennings E.C."/>
            <person name="Chiamaka E.L."/>
            <person name="Frigard R.A."/>
            <person name="Pippel M."/>
            <person name="Attardo G.M."/>
            <person name="Benoit J.B."/>
            <person name="Bornberg-Bauer E."/>
            <person name="Tobe S.S."/>
        </authorList>
    </citation>
    <scope>NUCLEOTIDE SEQUENCE</scope>
    <source>
        <strain evidence="2">Stay&amp;Tobe</strain>
    </source>
</reference>
<reference evidence="2" key="2">
    <citation type="submission" date="2023-05" db="EMBL/GenBank/DDBJ databases">
        <authorList>
            <person name="Fouks B."/>
        </authorList>
    </citation>
    <scope>NUCLEOTIDE SEQUENCE</scope>
    <source>
        <strain evidence="2">Stay&amp;Tobe</strain>
        <tissue evidence="2">Testes</tissue>
    </source>
</reference>
<feature type="non-terminal residue" evidence="2">
    <location>
        <position position="170"/>
    </location>
</feature>
<dbReference type="AlphaFoldDB" id="A0AAD8EU38"/>
<protein>
    <submittedName>
        <fullName evidence="2">Uncharacterized protein</fullName>
    </submittedName>
</protein>
<feature type="non-terminal residue" evidence="2">
    <location>
        <position position="1"/>
    </location>
</feature>
<feature type="transmembrane region" description="Helical" evidence="1">
    <location>
        <begin position="62"/>
        <end position="82"/>
    </location>
</feature>
<accession>A0AAD8EU38</accession>
<sequence>NQSRKSLQIEITSCRTISSYGDEKEKGIATPSTLITIFLTPASVKIQLFLLKTRFPFAEAKILRPILRLSISIFLILLPISLSPNTATPYHTVSITLFLLIPQNQTQNPSPISILSPSIPFLTPSLLVLVRFICDVARRSVSLMAWSPAARTHWTEIKYIILLSILLIVT</sequence>
<keyword evidence="1" id="KW-1133">Transmembrane helix</keyword>